<dbReference type="InterPro" id="IPR017871">
    <property type="entry name" value="ABC_transporter-like_CS"/>
</dbReference>
<dbReference type="Proteomes" id="UP001385499">
    <property type="component" value="Unassembled WGS sequence"/>
</dbReference>
<dbReference type="RefSeq" id="WP_340273431.1">
    <property type="nucleotide sequence ID" value="NZ_JBAKIA010000004.1"/>
</dbReference>
<evidence type="ECO:0000256" key="2">
    <source>
        <dbReference type="ARBA" id="ARBA00005417"/>
    </source>
</evidence>
<reference evidence="7 8" key="1">
    <citation type="submission" date="2024-02" db="EMBL/GenBank/DDBJ databases">
        <title>Roseibium algae sp. nov., isolated from marine alga (Grateloupia sp.), showing potential in myo-inositol conversion.</title>
        <authorList>
            <person name="Wang Y."/>
        </authorList>
    </citation>
    <scope>NUCLEOTIDE SEQUENCE [LARGE SCALE GENOMIC DNA]</scope>
    <source>
        <strain evidence="7 8">H3510</strain>
    </source>
</reference>
<evidence type="ECO:0000259" key="6">
    <source>
        <dbReference type="PROSITE" id="PS50893"/>
    </source>
</evidence>
<evidence type="ECO:0000256" key="1">
    <source>
        <dbReference type="ARBA" id="ARBA00004417"/>
    </source>
</evidence>
<sequence length="554" mass="61367">MSETSELLRVDTLELGIAHLPEARIVRKASFEIQPGEFVGLVGESGSGKTMLGRSIIGLQPSAIVPRGGSITFRGKDLSAMSAKDLRHLRGAEIGMVFQEPMTSLNPSMTIGQQLEEPLQVHTKLSATERRGEILEIMERVGIPSPEDRLKDYPHEFSGGMRQRIMLASAMLLKPALLIADEPTTALDALVQREVLELMVELSRENGTALLLISHDLPMVARYCERIMVMCQGEIVEAGPAQTILACPQNAYTRKLLAAMPKRGPVRSFEGAETPIVEVRDLSVDYVSRSGLLARTSRKRALNRVSLSVRRGEVVALVGASGSGKTTLGRAIAHLIPTSEGEILFRGQPVSKRNSEWMDYRLNCQMIFQDPFSSLDPRFTIRRILSEALYHEKAQEVSVREDRIRQAILEVGLEEMHLDRLPHEMSGGQRQRVAIARSIISEPDFVIADEAVSALDVTVQAQVLELLADLQKKHGFSCLFISHDLGVVEQLADRVVVMRDGEIVEQGLRDTVFDVPKSDYTRALLSAIPTLRRTQTGVELSWRFDAPNVAEVTR</sequence>
<dbReference type="InterPro" id="IPR013563">
    <property type="entry name" value="Oligopep_ABC_C"/>
</dbReference>
<accession>A0ABU8THY1</accession>
<keyword evidence="8" id="KW-1185">Reference proteome</keyword>
<feature type="domain" description="ABC transporter" evidence="6">
    <location>
        <begin position="282"/>
        <end position="525"/>
    </location>
</feature>
<protein>
    <submittedName>
        <fullName evidence="7">ABC transporter ATP-binding protein</fullName>
    </submittedName>
</protein>
<gene>
    <name evidence="7" type="ORF">V6575_06710</name>
</gene>
<proteinExistence type="inferred from homology"/>
<dbReference type="SMART" id="SM00382">
    <property type="entry name" value="AAA"/>
    <property type="match status" value="2"/>
</dbReference>
<evidence type="ECO:0000256" key="3">
    <source>
        <dbReference type="ARBA" id="ARBA00022448"/>
    </source>
</evidence>
<dbReference type="InterPro" id="IPR027417">
    <property type="entry name" value="P-loop_NTPase"/>
</dbReference>
<dbReference type="GO" id="GO:0005524">
    <property type="term" value="F:ATP binding"/>
    <property type="evidence" value="ECO:0007669"/>
    <property type="project" value="UniProtKB-KW"/>
</dbReference>
<organism evidence="7 8">
    <name type="scientific">Roseibium algae</name>
    <dbReference type="NCBI Taxonomy" id="3123038"/>
    <lineage>
        <taxon>Bacteria</taxon>
        <taxon>Pseudomonadati</taxon>
        <taxon>Pseudomonadota</taxon>
        <taxon>Alphaproteobacteria</taxon>
        <taxon>Hyphomicrobiales</taxon>
        <taxon>Stappiaceae</taxon>
        <taxon>Roseibium</taxon>
    </lineage>
</organism>
<keyword evidence="5 7" id="KW-0067">ATP-binding</keyword>
<evidence type="ECO:0000256" key="4">
    <source>
        <dbReference type="ARBA" id="ARBA00022741"/>
    </source>
</evidence>
<dbReference type="PROSITE" id="PS50893">
    <property type="entry name" value="ABC_TRANSPORTER_2"/>
    <property type="match status" value="2"/>
</dbReference>
<name>A0ABU8THY1_9HYPH</name>
<dbReference type="NCBIfam" id="NF007739">
    <property type="entry name" value="PRK10419.1"/>
    <property type="match status" value="2"/>
</dbReference>
<keyword evidence="4" id="KW-0547">Nucleotide-binding</keyword>
<dbReference type="InterPro" id="IPR003593">
    <property type="entry name" value="AAA+_ATPase"/>
</dbReference>
<dbReference type="Pfam" id="PF08352">
    <property type="entry name" value="oligo_HPY"/>
    <property type="match status" value="2"/>
</dbReference>
<keyword evidence="3" id="KW-0813">Transport</keyword>
<feature type="domain" description="ABC transporter" evidence="6">
    <location>
        <begin position="8"/>
        <end position="257"/>
    </location>
</feature>
<dbReference type="SUPFAM" id="SSF52540">
    <property type="entry name" value="P-loop containing nucleoside triphosphate hydrolases"/>
    <property type="match status" value="2"/>
</dbReference>
<comment type="caution">
    <text evidence="7">The sequence shown here is derived from an EMBL/GenBank/DDBJ whole genome shotgun (WGS) entry which is preliminary data.</text>
</comment>
<dbReference type="CDD" id="cd03257">
    <property type="entry name" value="ABC_NikE_OppD_transporters"/>
    <property type="match status" value="2"/>
</dbReference>
<dbReference type="PROSITE" id="PS00211">
    <property type="entry name" value="ABC_TRANSPORTER_1"/>
    <property type="match status" value="2"/>
</dbReference>
<evidence type="ECO:0000313" key="8">
    <source>
        <dbReference type="Proteomes" id="UP001385499"/>
    </source>
</evidence>
<dbReference type="Pfam" id="PF00005">
    <property type="entry name" value="ABC_tran"/>
    <property type="match status" value="2"/>
</dbReference>
<evidence type="ECO:0000313" key="7">
    <source>
        <dbReference type="EMBL" id="MEJ8473770.1"/>
    </source>
</evidence>
<comment type="similarity">
    <text evidence="2">Belongs to the ABC transporter superfamily.</text>
</comment>
<evidence type="ECO:0000256" key="5">
    <source>
        <dbReference type="ARBA" id="ARBA00022840"/>
    </source>
</evidence>
<dbReference type="PANTHER" id="PTHR43776">
    <property type="entry name" value="TRANSPORT ATP-BINDING PROTEIN"/>
    <property type="match status" value="1"/>
</dbReference>
<dbReference type="PANTHER" id="PTHR43776:SF7">
    <property type="entry name" value="D,D-DIPEPTIDE TRANSPORT ATP-BINDING PROTEIN DDPF-RELATED"/>
    <property type="match status" value="1"/>
</dbReference>
<dbReference type="InterPro" id="IPR003439">
    <property type="entry name" value="ABC_transporter-like_ATP-bd"/>
</dbReference>
<dbReference type="Gene3D" id="3.40.50.300">
    <property type="entry name" value="P-loop containing nucleotide triphosphate hydrolases"/>
    <property type="match status" value="2"/>
</dbReference>
<dbReference type="InterPro" id="IPR050319">
    <property type="entry name" value="ABC_transp_ATP-bind"/>
</dbReference>
<dbReference type="NCBIfam" id="NF008453">
    <property type="entry name" value="PRK11308.1"/>
    <property type="match status" value="2"/>
</dbReference>
<comment type="subcellular location">
    <subcellularLocation>
        <location evidence="1">Cell inner membrane</location>
        <topology evidence="1">Peripheral membrane protein</topology>
    </subcellularLocation>
</comment>
<dbReference type="EMBL" id="JBAKIA010000004">
    <property type="protein sequence ID" value="MEJ8473770.1"/>
    <property type="molecule type" value="Genomic_DNA"/>
</dbReference>